<feature type="region of interest" description="Disordered" evidence="1">
    <location>
        <begin position="390"/>
        <end position="527"/>
    </location>
</feature>
<dbReference type="Proteomes" id="UP000663838">
    <property type="component" value="Unassembled WGS sequence"/>
</dbReference>
<protein>
    <recommendedName>
        <fullName evidence="5">Gag-like protein</fullName>
    </recommendedName>
</protein>
<comment type="caution">
    <text evidence="3">The sequence shown here is derived from an EMBL/GenBank/DDBJ whole genome shotgun (WGS) entry which is preliminary data.</text>
</comment>
<feature type="compositionally biased region" description="Low complexity" evidence="1">
    <location>
        <begin position="456"/>
        <end position="466"/>
    </location>
</feature>
<feature type="compositionally biased region" description="Low complexity" evidence="1">
    <location>
        <begin position="400"/>
        <end position="425"/>
    </location>
</feature>
<dbReference type="EMBL" id="CAJNYV010003188">
    <property type="protein sequence ID" value="CAF3542544.1"/>
    <property type="molecule type" value="Genomic_DNA"/>
</dbReference>
<dbReference type="SUPFAM" id="SSF57756">
    <property type="entry name" value="Retrovirus zinc finger-like domains"/>
    <property type="match status" value="1"/>
</dbReference>
<dbReference type="EMBL" id="CAJOBS010002522">
    <property type="protein sequence ID" value="CAF4820600.1"/>
    <property type="molecule type" value="Genomic_DNA"/>
</dbReference>
<gene>
    <name evidence="2" type="ORF">KIK155_LOCUS18019</name>
    <name evidence="3" type="ORF">TOA249_LOCUS24558</name>
</gene>
<dbReference type="GO" id="GO:0008270">
    <property type="term" value="F:zinc ion binding"/>
    <property type="evidence" value="ECO:0007669"/>
    <property type="project" value="InterPro"/>
</dbReference>
<feature type="region of interest" description="Disordered" evidence="1">
    <location>
        <begin position="238"/>
        <end position="269"/>
    </location>
</feature>
<dbReference type="Proteomes" id="UP000663865">
    <property type="component" value="Unassembled WGS sequence"/>
</dbReference>
<evidence type="ECO:0000313" key="2">
    <source>
        <dbReference type="EMBL" id="CAF3542544.1"/>
    </source>
</evidence>
<evidence type="ECO:0008006" key="5">
    <source>
        <dbReference type="Google" id="ProtNLM"/>
    </source>
</evidence>
<evidence type="ECO:0000313" key="4">
    <source>
        <dbReference type="Proteomes" id="UP000663838"/>
    </source>
</evidence>
<accession>A0A821QFT6</accession>
<feature type="compositionally biased region" description="Polar residues" evidence="1">
    <location>
        <begin position="467"/>
        <end position="482"/>
    </location>
</feature>
<sequence length="622" mass="69349">MATIVKVKLTVAPTKTLPSKDIVTNLLSHIIKLKYSRLDKPQHHDFYIVTTKEPEILDTKTATESLKTIGLKVHINAQSKSQQTIFINQLDSCITTKYTIPEILKEIEGKNTGMTVSQIFPINGSPRCLKVILAQPEMAKKAIESGLNLFHYTIFPEQITIEQYTHVLTCFKCYKLDSHTTQKCPTPEVTLCSQCSSPKHTYRNCVTTTRKCLNCKQNHTTMAPFCPARKQIIKEKNREILTNEETTQHTTDSTVTSDSSSPTSTFTTTPHISYAQMASSSTTQRTPSHQNFVFPQKIPLLPLPQQFRPIPQQTNSKLPQQATTVNQPPNNTIFNIPQPSSPQEIPSFANIAACMIYAHIENTIYPGTFNKTLHEIFKANKLHVTLQFPENPKSSQQVLNKTKQSNTSSTSGDTSTDTSTTSEKTLTTEEEIILEDSFEKLSSSTPHSSPKPPTPTSSSNKPHTPNKASTKPPTPNKASTKPPTSPKLNLEKKSTVAEGQATKTIQSPLRSTRLNPSKTFPSTRQNQKIPNKEAHTINLALYTTKNSTPITEIDTLVKQIKANKVKFTYDAELTVSDVITQISQNKITLYTGDFTPLDIEQFNTLTNSRLQKTTQTTPPHNE</sequence>
<evidence type="ECO:0000256" key="1">
    <source>
        <dbReference type="SAM" id="MobiDB-lite"/>
    </source>
</evidence>
<name>A0A821QFT6_9BILA</name>
<dbReference type="AlphaFoldDB" id="A0A821QFT6"/>
<evidence type="ECO:0000313" key="3">
    <source>
        <dbReference type="EMBL" id="CAF4820600.1"/>
    </source>
</evidence>
<feature type="compositionally biased region" description="Low complexity" evidence="1">
    <location>
        <begin position="248"/>
        <end position="269"/>
    </location>
</feature>
<dbReference type="GO" id="GO:0003676">
    <property type="term" value="F:nucleic acid binding"/>
    <property type="evidence" value="ECO:0007669"/>
    <property type="project" value="InterPro"/>
</dbReference>
<reference evidence="3" key="1">
    <citation type="submission" date="2021-02" db="EMBL/GenBank/DDBJ databases">
        <authorList>
            <person name="Nowell W R."/>
        </authorList>
    </citation>
    <scope>NUCLEOTIDE SEQUENCE</scope>
</reference>
<dbReference type="InterPro" id="IPR036875">
    <property type="entry name" value="Znf_CCHC_sf"/>
</dbReference>
<organism evidence="3 4">
    <name type="scientific">Rotaria socialis</name>
    <dbReference type="NCBI Taxonomy" id="392032"/>
    <lineage>
        <taxon>Eukaryota</taxon>
        <taxon>Metazoa</taxon>
        <taxon>Spiralia</taxon>
        <taxon>Gnathifera</taxon>
        <taxon>Rotifera</taxon>
        <taxon>Eurotatoria</taxon>
        <taxon>Bdelloidea</taxon>
        <taxon>Philodinida</taxon>
        <taxon>Philodinidae</taxon>
        <taxon>Rotaria</taxon>
    </lineage>
</organism>
<proteinExistence type="predicted"/>
<feature type="compositionally biased region" description="Polar residues" evidence="1">
    <location>
        <begin position="501"/>
        <end position="527"/>
    </location>
</feature>